<evidence type="ECO:0000313" key="4">
    <source>
        <dbReference type="EMBL" id="KAJ4389707.1"/>
    </source>
</evidence>
<evidence type="ECO:0000256" key="2">
    <source>
        <dbReference type="SAM" id="MobiDB-lite"/>
    </source>
</evidence>
<feature type="compositionally biased region" description="Low complexity" evidence="2">
    <location>
        <begin position="618"/>
        <end position="647"/>
    </location>
</feature>
<dbReference type="AlphaFoldDB" id="A0A9W9CWE8"/>
<dbReference type="EMBL" id="JAPEVB010000004">
    <property type="protein sequence ID" value="KAJ4389707.1"/>
    <property type="molecule type" value="Genomic_DNA"/>
</dbReference>
<feature type="region of interest" description="Disordered" evidence="2">
    <location>
        <begin position="535"/>
        <end position="564"/>
    </location>
</feature>
<organism evidence="4 5">
    <name type="scientific">Gnomoniopsis smithogilvyi</name>
    <dbReference type="NCBI Taxonomy" id="1191159"/>
    <lineage>
        <taxon>Eukaryota</taxon>
        <taxon>Fungi</taxon>
        <taxon>Dikarya</taxon>
        <taxon>Ascomycota</taxon>
        <taxon>Pezizomycotina</taxon>
        <taxon>Sordariomycetes</taxon>
        <taxon>Sordariomycetidae</taxon>
        <taxon>Diaporthales</taxon>
        <taxon>Gnomoniaceae</taxon>
        <taxon>Gnomoniopsis</taxon>
    </lineage>
</organism>
<keyword evidence="5" id="KW-1185">Reference proteome</keyword>
<feature type="compositionally biased region" description="Polar residues" evidence="2">
    <location>
        <begin position="663"/>
        <end position="688"/>
    </location>
</feature>
<dbReference type="OrthoDB" id="26278at2759"/>
<feature type="compositionally biased region" description="Low complexity" evidence="2">
    <location>
        <begin position="580"/>
        <end position="590"/>
    </location>
</feature>
<dbReference type="Proteomes" id="UP001140453">
    <property type="component" value="Unassembled WGS sequence"/>
</dbReference>
<feature type="compositionally biased region" description="Low complexity" evidence="2">
    <location>
        <begin position="543"/>
        <end position="552"/>
    </location>
</feature>
<evidence type="ECO:0000256" key="1">
    <source>
        <dbReference type="ARBA" id="ARBA00038178"/>
    </source>
</evidence>
<feature type="region of interest" description="Disordered" evidence="2">
    <location>
        <begin position="1"/>
        <end position="23"/>
    </location>
</feature>
<protein>
    <recommendedName>
        <fullName evidence="3">UDENN domain-containing protein</fullName>
    </recommendedName>
</protein>
<dbReference type="PANTHER" id="PTHR31017:SF1">
    <property type="entry name" value="LATE SECRETORY PATHWAY PROTEIN AVL9 HOMOLOG"/>
    <property type="match status" value="1"/>
</dbReference>
<name>A0A9W9CWE8_9PEZI</name>
<gene>
    <name evidence="4" type="ORF">N0V93_007179</name>
</gene>
<dbReference type="PROSITE" id="PS50211">
    <property type="entry name" value="DENN"/>
    <property type="match status" value="1"/>
</dbReference>
<dbReference type="PANTHER" id="PTHR31017">
    <property type="entry name" value="LATE SECRETORY PATHWAY PROTEIN AVL9-RELATED"/>
    <property type="match status" value="1"/>
</dbReference>
<reference evidence="4" key="1">
    <citation type="submission" date="2022-10" db="EMBL/GenBank/DDBJ databases">
        <title>Tapping the CABI collections for fungal endophytes: first genome assemblies for Collariella, Neodidymelliopsis, Ascochyta clinopodiicola, Didymella pomorum, Didymosphaeria variabile, Neocosmospora piperis and Neocucurbitaria cava.</title>
        <authorList>
            <person name="Hill R."/>
        </authorList>
    </citation>
    <scope>NUCLEOTIDE SEQUENCE</scope>
    <source>
        <strain evidence="4">IMI 355082</strain>
    </source>
</reference>
<comment type="caution">
    <text evidence="4">The sequence shown here is derived from an EMBL/GenBank/DDBJ whole genome shotgun (WGS) entry which is preliminary data.</text>
</comment>
<evidence type="ECO:0000259" key="3">
    <source>
        <dbReference type="PROSITE" id="PS50211"/>
    </source>
</evidence>
<dbReference type="InterPro" id="IPR037516">
    <property type="entry name" value="Tripartite_DENN"/>
</dbReference>
<accession>A0A9W9CWE8</accession>
<comment type="similarity">
    <text evidence="1">Belongs to the AVL9 family.</text>
</comment>
<dbReference type="Pfam" id="PF09794">
    <property type="entry name" value="Avl9"/>
    <property type="match status" value="1"/>
</dbReference>
<dbReference type="InterPro" id="IPR018307">
    <property type="entry name" value="ABL9/DENND6_dom"/>
</dbReference>
<sequence length="718" mass="79394">MDFLTPTATGTPQEGSGTSTPRSTIKSFVPLVTVIDFHHQRGPEVESWFGAPPGTDPAVDYGWSLLPFMALSDGAHASTEDFSYFTLLRPETDTEPATSLFGISCTRQMDASLLIDRPPEVTRSTVQKAVVVIADNPQSFGTVKERLSVVTHAWFDQRDFKDTEILKRFQDSLADEKERGMLSDEEGRDTYLGMSLREMVHEFKWQTLVLLKCCLLQPKMLFFGSRCERLCMMQFSLISLIPGLIRKLQDCADPELNGYEKQLTAPTNLRTSDRRSLQAYMGLPLQIFGKGSLFGPYTPLQQLDLLADVGTKSYIVGSTNSLLLQQRDRYSDILINLDEDFINITSTSLKQALQLSTPDRRWIDYITQSVNDTWDDADPSRPKTMGFIGSEEFIRLQFEDYIVALLAAVKYHNFMIKHANNPRMLLPHIEGDPAIDFNLEWIEAWMKTENYRIWDSKTDTHLFDIVEPRHLCAGGLTIDDVSRRVSQQVQELHLDEKLASGKEAAARNWAAAREKGGTMINKFYAELESYREAQRKKADEAKQAQGAEAAPASPTVKNGQQQSYMGSWASWAGEKRKALAARSSGSTGTTAAGGGGAAAGASGWGLSLGRSKSRKDGSSTPTSLQSSSEKGVKSPRMSTSSFTFSRGGSDKEKPSVEIPRPDTGNSFSESILGSETGETVSSPDSSPLKTRIDFMSKENGVWADDGIASTVAHEHELA</sequence>
<dbReference type="GO" id="GO:0005737">
    <property type="term" value="C:cytoplasm"/>
    <property type="evidence" value="ECO:0007669"/>
    <property type="project" value="TreeGrafter"/>
</dbReference>
<evidence type="ECO:0000313" key="5">
    <source>
        <dbReference type="Proteomes" id="UP001140453"/>
    </source>
</evidence>
<feature type="domain" description="UDENN" evidence="3">
    <location>
        <begin position="30"/>
        <end position="472"/>
    </location>
</feature>
<feature type="compositionally biased region" description="Low complexity" evidence="2">
    <location>
        <begin position="599"/>
        <end position="610"/>
    </location>
</feature>
<dbReference type="InterPro" id="IPR051731">
    <property type="entry name" value="DENND11/AVL9_GEFs"/>
</dbReference>
<proteinExistence type="inferred from homology"/>
<feature type="region of interest" description="Disordered" evidence="2">
    <location>
        <begin position="579"/>
        <end position="691"/>
    </location>
</feature>
<feature type="compositionally biased region" description="Polar residues" evidence="2">
    <location>
        <begin position="555"/>
        <end position="564"/>
    </location>
</feature>